<feature type="signal peptide" evidence="2">
    <location>
        <begin position="1"/>
        <end position="23"/>
    </location>
</feature>
<reference evidence="3 4" key="1">
    <citation type="journal article" date="2016" name="Nat. Commun.">
        <title>Thousands of microbial genomes shed light on interconnected biogeochemical processes in an aquifer system.</title>
        <authorList>
            <person name="Anantharaman K."/>
            <person name="Brown C.T."/>
            <person name="Hug L.A."/>
            <person name="Sharon I."/>
            <person name="Castelle C.J."/>
            <person name="Probst A.J."/>
            <person name="Thomas B.C."/>
            <person name="Singh A."/>
            <person name="Wilkins M.J."/>
            <person name="Karaoz U."/>
            <person name="Brodie E.L."/>
            <person name="Williams K.H."/>
            <person name="Hubbard S.S."/>
            <person name="Banfield J.F."/>
        </authorList>
    </citation>
    <scope>NUCLEOTIDE SEQUENCE [LARGE SCALE GENOMIC DNA]</scope>
</reference>
<evidence type="ECO:0000313" key="3">
    <source>
        <dbReference type="EMBL" id="OGY58541.1"/>
    </source>
</evidence>
<evidence type="ECO:0000256" key="2">
    <source>
        <dbReference type="SAM" id="SignalP"/>
    </source>
</evidence>
<feature type="compositionally biased region" description="Basic and acidic residues" evidence="1">
    <location>
        <begin position="128"/>
        <end position="146"/>
    </location>
</feature>
<evidence type="ECO:0000313" key="4">
    <source>
        <dbReference type="Proteomes" id="UP000178515"/>
    </source>
</evidence>
<feature type="region of interest" description="Disordered" evidence="1">
    <location>
        <begin position="62"/>
        <end position="81"/>
    </location>
</feature>
<dbReference type="EMBL" id="MHIX01000041">
    <property type="protein sequence ID" value="OGY58541.1"/>
    <property type="molecule type" value="Genomic_DNA"/>
</dbReference>
<feature type="compositionally biased region" description="Polar residues" evidence="1">
    <location>
        <begin position="147"/>
        <end position="169"/>
    </location>
</feature>
<proteinExistence type="predicted"/>
<feature type="chain" id="PRO_5009581691" evidence="2">
    <location>
        <begin position="24"/>
        <end position="200"/>
    </location>
</feature>
<keyword evidence="2" id="KW-0732">Signal</keyword>
<dbReference type="AlphaFoldDB" id="A0A1G1Z1M7"/>
<accession>A0A1G1Z1M7</accession>
<name>A0A1G1Z1M7_9BACT</name>
<comment type="caution">
    <text evidence="3">The sequence shown here is derived from an EMBL/GenBank/DDBJ whole genome shotgun (WGS) entry which is preliminary data.</text>
</comment>
<gene>
    <name evidence="3" type="ORF">A3F24_02185</name>
</gene>
<protein>
    <submittedName>
        <fullName evidence="3">Uncharacterized protein</fullName>
    </submittedName>
</protein>
<sequence length="200" mass="20428">MKKLIAIGLAAMAAVVLASSAQAASCSMKKNSSDDGSFKCKVNSERKLEIKTNAGATVTTTTTASSNVGSNSISAGEDVNGATIGGGNTALTDIETNDDVNSLELTYEGLPDPSTPSVDISSNDGDDPEYKADVKEKSKEKVDDKSNATVNATETLSSNGGANSISATDDVNGATIGGGTTATTKSKTTRFVNFRTITRN</sequence>
<dbReference type="Proteomes" id="UP000178515">
    <property type="component" value="Unassembled WGS sequence"/>
</dbReference>
<feature type="region of interest" description="Disordered" evidence="1">
    <location>
        <begin position="105"/>
        <end position="187"/>
    </location>
</feature>
<feature type="compositionally biased region" description="Low complexity" evidence="1">
    <location>
        <begin position="62"/>
        <end position="72"/>
    </location>
</feature>
<organism evidence="3 4">
    <name type="scientific">Candidatus Colwellbacteria bacterium RIFCSPHIGHO2_12_FULL_44_17</name>
    <dbReference type="NCBI Taxonomy" id="1797689"/>
    <lineage>
        <taxon>Bacteria</taxon>
        <taxon>Candidatus Colwelliibacteriota</taxon>
    </lineage>
</organism>
<evidence type="ECO:0000256" key="1">
    <source>
        <dbReference type="SAM" id="MobiDB-lite"/>
    </source>
</evidence>